<dbReference type="PROSITE" id="PS51257">
    <property type="entry name" value="PROKAR_LIPOPROTEIN"/>
    <property type="match status" value="1"/>
</dbReference>
<sequence>MRSGAKKYARLISILIAFIMAISLIGCSSGGVTLDESDKADDTRELNEFEYTALNVGATDDYNRSFTAADAENTKRYVGIFFFLTLGYHTNHSGIYDISKITDYGENIDAFFVNSEESPVGAAHFWGEPIWGYYRSDDPWVITKQVEMLTMAGLDFIALDVSNMVIYENTVDTLLEILLQFQQQGWDVPQVWFYCNQQSAEAMDDKDVIKQIYERWYTQEKYDSLWFAPHGKPIITQGWNTTWDESDSLEKEISETFEFRLRQWPTEDFNENGIPWMEFTYPQPVHNGWMNVSVAQHSQTVAFSDTDKNWGRGYNFDTKVNDHEHFREGINFDQQWETVYDAGDDVQYVFITGWNEWVAEKMIFNGRIQTVDQFNEEYSRDIEPCKNGFGDNVYMQMIQNIRKWKYSTPVTYKNPSVTIDVASFDESQWDNVKTVYRDFEGDAISRDWYSFDGSFSYIDTTNRNDIVRVSVCRDTEYLYFRVETKDAITEREADDTKWMNIMIKTSDDSSAGIFGYEYFINREISGNTTSVQRYNGSDYVDVGTGDVYVSGNVMQVRVRLSDLGLNVNNYSIEFKVTDNIRRVNDVLSYYSTGDSAPIGRMGYVFGYEEEE</sequence>
<gene>
    <name evidence="1" type="ORF">H9729_07535</name>
</gene>
<evidence type="ECO:0000313" key="1">
    <source>
        <dbReference type="EMBL" id="HIY97525.1"/>
    </source>
</evidence>
<reference evidence="1" key="2">
    <citation type="submission" date="2021-04" db="EMBL/GenBank/DDBJ databases">
        <authorList>
            <person name="Gilroy R."/>
        </authorList>
    </citation>
    <scope>NUCLEOTIDE SEQUENCE</scope>
    <source>
        <strain evidence="1">1345</strain>
    </source>
</reference>
<accession>A0A9D1ZX93</accession>
<evidence type="ECO:0000313" key="2">
    <source>
        <dbReference type="Proteomes" id="UP000886750"/>
    </source>
</evidence>
<reference evidence="1" key="1">
    <citation type="journal article" date="2021" name="PeerJ">
        <title>Extensive microbial diversity within the chicken gut microbiome revealed by metagenomics and culture.</title>
        <authorList>
            <person name="Gilroy R."/>
            <person name="Ravi A."/>
            <person name="Getino M."/>
            <person name="Pursley I."/>
            <person name="Horton D.L."/>
            <person name="Alikhan N.F."/>
            <person name="Baker D."/>
            <person name="Gharbi K."/>
            <person name="Hall N."/>
            <person name="Watson M."/>
            <person name="Adriaenssens E.M."/>
            <person name="Foster-Nyarko E."/>
            <person name="Jarju S."/>
            <person name="Secka A."/>
            <person name="Antonio M."/>
            <person name="Oren A."/>
            <person name="Chaudhuri R.R."/>
            <person name="La Ragione R."/>
            <person name="Hildebrand F."/>
            <person name="Pallen M.J."/>
        </authorList>
    </citation>
    <scope>NUCLEOTIDE SEQUENCE</scope>
    <source>
        <strain evidence="1">1345</strain>
    </source>
</reference>
<dbReference type="Gene3D" id="3.20.20.80">
    <property type="entry name" value="Glycosidases"/>
    <property type="match status" value="1"/>
</dbReference>
<dbReference type="EMBL" id="DXCQ01000069">
    <property type="protein sequence ID" value="HIY97525.1"/>
    <property type="molecule type" value="Genomic_DNA"/>
</dbReference>
<proteinExistence type="predicted"/>
<organism evidence="1 2">
    <name type="scientific">Candidatus Borkfalkia excrementigallinarum</name>
    <dbReference type="NCBI Taxonomy" id="2838506"/>
    <lineage>
        <taxon>Bacteria</taxon>
        <taxon>Bacillati</taxon>
        <taxon>Bacillota</taxon>
        <taxon>Clostridia</taxon>
        <taxon>Christensenellales</taxon>
        <taxon>Christensenellaceae</taxon>
        <taxon>Candidatus Borkfalkia</taxon>
    </lineage>
</organism>
<protein>
    <submittedName>
        <fullName evidence="1">Uncharacterized protein</fullName>
    </submittedName>
</protein>
<dbReference type="Proteomes" id="UP000886750">
    <property type="component" value="Unassembled WGS sequence"/>
</dbReference>
<name>A0A9D1ZX93_9FIRM</name>
<comment type="caution">
    <text evidence="1">The sequence shown here is derived from an EMBL/GenBank/DDBJ whole genome shotgun (WGS) entry which is preliminary data.</text>
</comment>
<dbReference type="AlphaFoldDB" id="A0A9D1ZX93"/>